<dbReference type="Pfam" id="PF10400">
    <property type="entry name" value="Vir_act_alpha_C"/>
    <property type="match status" value="1"/>
</dbReference>
<proteinExistence type="predicted"/>
<dbReference type="PANTHER" id="PTHR43252">
    <property type="entry name" value="TRANSCRIPTIONAL REGULATOR YQJI"/>
    <property type="match status" value="1"/>
</dbReference>
<dbReference type="AlphaFoldDB" id="A0A4U1IY17"/>
<dbReference type="SUPFAM" id="SSF46785">
    <property type="entry name" value="Winged helix' DNA-binding domain"/>
    <property type="match status" value="1"/>
</dbReference>
<comment type="caution">
    <text evidence="3">The sequence shown here is derived from an EMBL/GenBank/DDBJ whole genome shotgun (WGS) entry which is preliminary data.</text>
</comment>
<accession>A0A4U1IY17</accession>
<dbReference type="InterPro" id="IPR036390">
    <property type="entry name" value="WH_DNA-bd_sf"/>
</dbReference>
<gene>
    <name evidence="3" type="ORF">E8A74_37625</name>
</gene>
<dbReference type="Pfam" id="PF03551">
    <property type="entry name" value="PadR"/>
    <property type="match status" value="1"/>
</dbReference>
<dbReference type="EMBL" id="SSMQ01000056">
    <property type="protein sequence ID" value="TKC99451.1"/>
    <property type="molecule type" value="Genomic_DNA"/>
</dbReference>
<dbReference type="InterPro" id="IPR018309">
    <property type="entry name" value="Tscrpt_reg_PadR_C"/>
</dbReference>
<dbReference type="OrthoDB" id="3186544at2"/>
<dbReference type="Gene3D" id="6.10.140.190">
    <property type="match status" value="1"/>
</dbReference>
<dbReference type="InterPro" id="IPR036388">
    <property type="entry name" value="WH-like_DNA-bd_sf"/>
</dbReference>
<protein>
    <submittedName>
        <fullName evidence="3">PadR family transcriptional regulator</fullName>
    </submittedName>
</protein>
<dbReference type="Proteomes" id="UP000309215">
    <property type="component" value="Unassembled WGS sequence"/>
</dbReference>
<evidence type="ECO:0000259" key="1">
    <source>
        <dbReference type="Pfam" id="PF03551"/>
    </source>
</evidence>
<dbReference type="InterPro" id="IPR005149">
    <property type="entry name" value="Tscrpt_reg_PadR_N"/>
</dbReference>
<organism evidence="3 4">
    <name type="scientific">Polyangium fumosum</name>
    <dbReference type="NCBI Taxonomy" id="889272"/>
    <lineage>
        <taxon>Bacteria</taxon>
        <taxon>Pseudomonadati</taxon>
        <taxon>Myxococcota</taxon>
        <taxon>Polyangia</taxon>
        <taxon>Polyangiales</taxon>
        <taxon>Polyangiaceae</taxon>
        <taxon>Polyangium</taxon>
    </lineage>
</organism>
<feature type="domain" description="Transcription regulator PadR C-terminal" evidence="2">
    <location>
        <begin position="94"/>
        <end position="176"/>
    </location>
</feature>
<dbReference type="Gene3D" id="1.10.10.10">
    <property type="entry name" value="Winged helix-like DNA-binding domain superfamily/Winged helix DNA-binding domain"/>
    <property type="match status" value="1"/>
</dbReference>
<evidence type="ECO:0000313" key="3">
    <source>
        <dbReference type="EMBL" id="TKC99451.1"/>
    </source>
</evidence>
<evidence type="ECO:0000259" key="2">
    <source>
        <dbReference type="Pfam" id="PF10400"/>
    </source>
</evidence>
<keyword evidence="4" id="KW-1185">Reference proteome</keyword>
<name>A0A4U1IY17_9BACT</name>
<feature type="domain" description="Transcription regulator PadR N-terminal" evidence="1">
    <location>
        <begin position="7"/>
        <end position="80"/>
    </location>
</feature>
<dbReference type="PANTHER" id="PTHR43252:SF4">
    <property type="entry name" value="TRANSCRIPTIONAL REGULATORY PROTEIN"/>
    <property type="match status" value="1"/>
</dbReference>
<reference evidence="3 4" key="1">
    <citation type="submission" date="2019-04" db="EMBL/GenBank/DDBJ databases">
        <authorList>
            <person name="Li Y."/>
            <person name="Wang J."/>
        </authorList>
    </citation>
    <scope>NUCLEOTIDE SEQUENCE [LARGE SCALE GENOMIC DNA]</scope>
    <source>
        <strain evidence="3 4">DSM 14668</strain>
    </source>
</reference>
<dbReference type="RefSeq" id="WP_136933934.1">
    <property type="nucleotide sequence ID" value="NZ_SSMQ01000056.1"/>
</dbReference>
<evidence type="ECO:0000313" key="4">
    <source>
        <dbReference type="Proteomes" id="UP000309215"/>
    </source>
</evidence>
<sequence length="178" mass="20407">MSLKHLILAVVGARPSTGYEITKEFDEVAGFYWRATHQQVYRELATLAEAGLVRFKEVAQQGKPDKKVYTITAKGRRAFADWFREPPEAPRHADPLMIKFFAAELVGIEDLRAQLALAREHHAALLATYEAIAAQHYAEPVDTMPRWKKMIYLTLRLGITRERAWLSWADESERVLRA</sequence>